<organism evidence="9 10">
    <name type="scientific">Cotesia congregata</name>
    <name type="common">Parasitoid wasp</name>
    <name type="synonym">Apanteles congregatus</name>
    <dbReference type="NCBI Taxonomy" id="51543"/>
    <lineage>
        <taxon>Eukaryota</taxon>
        <taxon>Metazoa</taxon>
        <taxon>Ecdysozoa</taxon>
        <taxon>Arthropoda</taxon>
        <taxon>Hexapoda</taxon>
        <taxon>Insecta</taxon>
        <taxon>Pterygota</taxon>
        <taxon>Neoptera</taxon>
        <taxon>Endopterygota</taxon>
        <taxon>Hymenoptera</taxon>
        <taxon>Apocrita</taxon>
        <taxon>Ichneumonoidea</taxon>
        <taxon>Braconidae</taxon>
        <taxon>Microgastrinae</taxon>
        <taxon>Cotesia</taxon>
    </lineage>
</organism>
<dbReference type="EMBL" id="CAJNRD030001116">
    <property type="protein sequence ID" value="CAG5074983.1"/>
    <property type="molecule type" value="Genomic_DNA"/>
</dbReference>
<evidence type="ECO:0000256" key="7">
    <source>
        <dbReference type="RuleBase" id="RU079119"/>
    </source>
</evidence>
<evidence type="ECO:0000256" key="1">
    <source>
        <dbReference type="ARBA" id="ARBA00004141"/>
    </source>
</evidence>
<dbReference type="Proteomes" id="UP000786811">
    <property type="component" value="Unassembled WGS sequence"/>
</dbReference>
<keyword evidence="2 7" id="KW-0808">Transferase</keyword>
<feature type="transmembrane region" description="Helical" evidence="7">
    <location>
        <begin position="97"/>
        <end position="119"/>
    </location>
</feature>
<gene>
    <name evidence="9" type="ORF">HICCMSTLAB_LOCUS1194</name>
</gene>
<dbReference type="GO" id="GO:0019706">
    <property type="term" value="F:protein-cysteine S-palmitoyltransferase activity"/>
    <property type="evidence" value="ECO:0007669"/>
    <property type="project" value="UniProtKB-EC"/>
</dbReference>
<sequence>MITRVIWNLIRVPKRVRLYFGEKWYRLKITFLSLFYNEFLDWGYACDTLMEPIFWFVNNFTAVLGPLLVFTVSVLTAIIVYIAYYIGFPYWWEKSPLMTCVLMIIGNWILMNVLFHYYMGVNVPAGYPPSGILIPEAVSICKKCISPKPPRTHHCSVCNRCILKMDHHCRILFPFTIPVYSWLNNCVGHYNHRHFLQYMAFTVLGVVFLMLFGVEIAYQEYFPAQDPDLHGHPVRINNSEIIPVTESMDHLSAEELSEIARQNEEIKEHELRRRLILFAALICVATFAALGALTFWHAGLIARGETSIEARINATERKKYKSLGKDYQNPYDFGPRKNWKIFLGLRGRSWWRILMPSTHKPDGDGLIWESIYDKIVMEGCQAR</sequence>
<protein>
    <recommendedName>
        <fullName evidence="7">Palmitoyltransferase</fullName>
        <ecNumber evidence="7">2.3.1.225</ecNumber>
    </recommendedName>
</protein>
<evidence type="ECO:0000313" key="10">
    <source>
        <dbReference type="Proteomes" id="UP000786811"/>
    </source>
</evidence>
<comment type="caution">
    <text evidence="9">The sequence shown here is derived from an EMBL/GenBank/DDBJ whole genome shotgun (WGS) entry which is preliminary data.</text>
</comment>
<reference evidence="9" key="1">
    <citation type="submission" date="2021-04" db="EMBL/GenBank/DDBJ databases">
        <authorList>
            <person name="Chebbi M.A.C M."/>
        </authorList>
    </citation>
    <scope>NUCLEOTIDE SEQUENCE</scope>
</reference>
<feature type="transmembrane region" description="Helical" evidence="7">
    <location>
        <begin position="275"/>
        <end position="296"/>
    </location>
</feature>
<feature type="domain" description="Palmitoyltransferase DHHC" evidence="8">
    <location>
        <begin position="139"/>
        <end position="310"/>
    </location>
</feature>
<evidence type="ECO:0000256" key="2">
    <source>
        <dbReference type="ARBA" id="ARBA00022679"/>
    </source>
</evidence>
<dbReference type="OrthoDB" id="331948at2759"/>
<keyword evidence="10" id="KW-1185">Reference proteome</keyword>
<dbReference type="EC" id="2.3.1.225" evidence="7"/>
<evidence type="ECO:0000259" key="8">
    <source>
        <dbReference type="Pfam" id="PF01529"/>
    </source>
</evidence>
<evidence type="ECO:0000256" key="6">
    <source>
        <dbReference type="ARBA" id="ARBA00023315"/>
    </source>
</evidence>
<keyword evidence="6 7" id="KW-0012">Acyltransferase</keyword>
<evidence type="ECO:0000313" key="9">
    <source>
        <dbReference type="EMBL" id="CAG5074983.1"/>
    </source>
</evidence>
<feature type="transmembrane region" description="Helical" evidence="7">
    <location>
        <begin position="60"/>
        <end position="85"/>
    </location>
</feature>
<evidence type="ECO:0000256" key="5">
    <source>
        <dbReference type="ARBA" id="ARBA00023136"/>
    </source>
</evidence>
<accession>A0A8J2H3I3</accession>
<evidence type="ECO:0000256" key="3">
    <source>
        <dbReference type="ARBA" id="ARBA00022692"/>
    </source>
</evidence>
<keyword evidence="4 7" id="KW-1133">Transmembrane helix</keyword>
<proteinExistence type="inferred from homology"/>
<evidence type="ECO:0000256" key="4">
    <source>
        <dbReference type="ARBA" id="ARBA00022989"/>
    </source>
</evidence>
<keyword evidence="5 7" id="KW-0472">Membrane</keyword>
<dbReference type="AlphaFoldDB" id="A0A8J2H3I3"/>
<keyword evidence="3 7" id="KW-0812">Transmembrane</keyword>
<dbReference type="PROSITE" id="PS50216">
    <property type="entry name" value="DHHC"/>
    <property type="match status" value="1"/>
</dbReference>
<comment type="similarity">
    <text evidence="7">Belongs to the DHHC palmitoyltransferase family.</text>
</comment>
<comment type="subcellular location">
    <subcellularLocation>
        <location evidence="1">Membrane</location>
        <topology evidence="1">Multi-pass membrane protein</topology>
    </subcellularLocation>
</comment>
<feature type="transmembrane region" description="Helical" evidence="7">
    <location>
        <begin position="198"/>
        <end position="218"/>
    </location>
</feature>
<dbReference type="Pfam" id="PF01529">
    <property type="entry name" value="DHHC"/>
    <property type="match status" value="1"/>
</dbReference>
<name>A0A8J2H3I3_COTCN</name>
<comment type="catalytic activity">
    <reaction evidence="7">
        <text>L-cysteinyl-[protein] + hexadecanoyl-CoA = S-hexadecanoyl-L-cysteinyl-[protein] + CoA</text>
        <dbReference type="Rhea" id="RHEA:36683"/>
        <dbReference type="Rhea" id="RHEA-COMP:10131"/>
        <dbReference type="Rhea" id="RHEA-COMP:11032"/>
        <dbReference type="ChEBI" id="CHEBI:29950"/>
        <dbReference type="ChEBI" id="CHEBI:57287"/>
        <dbReference type="ChEBI" id="CHEBI:57379"/>
        <dbReference type="ChEBI" id="CHEBI:74151"/>
        <dbReference type="EC" id="2.3.1.225"/>
    </reaction>
</comment>
<dbReference type="GO" id="GO:0016020">
    <property type="term" value="C:membrane"/>
    <property type="evidence" value="ECO:0007669"/>
    <property type="project" value="UniProtKB-SubCell"/>
</dbReference>
<dbReference type="PANTHER" id="PTHR12246">
    <property type="entry name" value="PALMITOYLTRANSFERASE ZDHHC16"/>
    <property type="match status" value="1"/>
</dbReference>
<dbReference type="InterPro" id="IPR039859">
    <property type="entry name" value="PFA4/ZDH16/20/ERF2-like"/>
</dbReference>
<comment type="domain">
    <text evidence="7">The DHHC domain is required for palmitoyltransferase activity.</text>
</comment>
<dbReference type="InterPro" id="IPR001594">
    <property type="entry name" value="Palmitoyltrfase_DHHC"/>
</dbReference>